<dbReference type="SUPFAM" id="SSF56112">
    <property type="entry name" value="Protein kinase-like (PK-like)"/>
    <property type="match status" value="1"/>
</dbReference>
<dbReference type="Gene3D" id="2.40.20.10">
    <property type="entry name" value="Plasminogen Kringle 4"/>
    <property type="match status" value="1"/>
</dbReference>
<dbReference type="CDD" id="cd05048">
    <property type="entry name" value="PTKc_Ror"/>
    <property type="match status" value="1"/>
</dbReference>
<dbReference type="InterPro" id="IPR008266">
    <property type="entry name" value="Tyr_kinase_AS"/>
</dbReference>
<keyword evidence="15" id="KW-1133">Transmembrane helix</keyword>
<feature type="compositionally biased region" description="Polar residues" evidence="14">
    <location>
        <begin position="1031"/>
        <end position="1057"/>
    </location>
</feature>
<dbReference type="InterPro" id="IPR020067">
    <property type="entry name" value="Frizzled_dom"/>
</dbReference>
<dbReference type="GO" id="GO:0005886">
    <property type="term" value="C:plasma membrane"/>
    <property type="evidence" value="ECO:0007669"/>
    <property type="project" value="TreeGrafter"/>
</dbReference>
<dbReference type="PROSITE" id="PS00107">
    <property type="entry name" value="PROTEIN_KINASE_ATP"/>
    <property type="match status" value="1"/>
</dbReference>
<feature type="compositionally biased region" description="Low complexity" evidence="14">
    <location>
        <begin position="968"/>
        <end position="990"/>
    </location>
</feature>
<dbReference type="FunFam" id="1.10.2000.10:FF:000018">
    <property type="entry name" value="Tyrosine-protein kinase receptor"/>
    <property type="match status" value="1"/>
</dbReference>
<accession>A0AAG5D6D7</accession>
<keyword evidence="15" id="KW-0472">Membrane</keyword>
<dbReference type="GO" id="GO:0043235">
    <property type="term" value="C:receptor complex"/>
    <property type="evidence" value="ECO:0007669"/>
    <property type="project" value="TreeGrafter"/>
</dbReference>
<feature type="domain" description="FZ" evidence="18">
    <location>
        <begin position="83"/>
        <end position="404"/>
    </location>
</feature>
<dbReference type="InterPro" id="IPR013806">
    <property type="entry name" value="Kringle-like"/>
</dbReference>
<dbReference type="PANTHER" id="PTHR24416">
    <property type="entry name" value="TYROSINE-PROTEIN KINASE RECEPTOR"/>
    <property type="match status" value="1"/>
</dbReference>
<keyword evidence="4" id="KW-0808">Transferase</keyword>
<evidence type="ECO:0000256" key="12">
    <source>
        <dbReference type="PROSITE-ProRule" id="PRU10141"/>
    </source>
</evidence>
<dbReference type="PROSITE" id="PS00109">
    <property type="entry name" value="PROTEIN_KINASE_TYR"/>
    <property type="match status" value="1"/>
</dbReference>
<dbReference type="PROSITE" id="PS50038">
    <property type="entry name" value="FZ"/>
    <property type="match status" value="1"/>
</dbReference>
<organism evidence="20 21">
    <name type="scientific">Anopheles atroparvus</name>
    <name type="common">European mosquito</name>
    <dbReference type="NCBI Taxonomy" id="41427"/>
    <lineage>
        <taxon>Eukaryota</taxon>
        <taxon>Metazoa</taxon>
        <taxon>Ecdysozoa</taxon>
        <taxon>Arthropoda</taxon>
        <taxon>Hexapoda</taxon>
        <taxon>Insecta</taxon>
        <taxon>Pterygota</taxon>
        <taxon>Neoptera</taxon>
        <taxon>Endopterygota</taxon>
        <taxon>Diptera</taxon>
        <taxon>Nematocera</taxon>
        <taxon>Culicoidea</taxon>
        <taxon>Culicidae</taxon>
        <taxon>Anophelinae</taxon>
        <taxon>Anopheles</taxon>
    </lineage>
</organism>
<feature type="compositionally biased region" description="Basic residues" evidence="14">
    <location>
        <begin position="1152"/>
        <end position="1168"/>
    </location>
</feature>
<evidence type="ECO:0000256" key="2">
    <source>
        <dbReference type="ARBA" id="ARBA00022553"/>
    </source>
</evidence>
<evidence type="ECO:0000256" key="8">
    <source>
        <dbReference type="ARBA" id="ARBA00023137"/>
    </source>
</evidence>
<feature type="chain" id="PRO_5042519790" description="Tyrosine-protein kinase receptor" evidence="16">
    <location>
        <begin position="22"/>
        <end position="1295"/>
    </location>
</feature>
<evidence type="ECO:0000256" key="14">
    <source>
        <dbReference type="SAM" id="MobiDB-lite"/>
    </source>
</evidence>
<evidence type="ECO:0000256" key="6">
    <source>
        <dbReference type="ARBA" id="ARBA00022777"/>
    </source>
</evidence>
<evidence type="ECO:0000256" key="16">
    <source>
        <dbReference type="SAM" id="SignalP"/>
    </source>
</evidence>
<keyword evidence="16" id="KW-0732">Signal</keyword>
<keyword evidence="3 11" id="KW-0420">Kringle</keyword>
<feature type="compositionally biased region" description="Low complexity" evidence="14">
    <location>
        <begin position="932"/>
        <end position="948"/>
    </location>
</feature>
<dbReference type="EC" id="2.7.10.1" evidence="13"/>
<feature type="region of interest" description="Disordered" evidence="14">
    <location>
        <begin position="24"/>
        <end position="71"/>
    </location>
</feature>
<dbReference type="InterPro" id="IPR000719">
    <property type="entry name" value="Prot_kinase_dom"/>
</dbReference>
<feature type="compositionally biased region" description="Basic residues" evidence="14">
    <location>
        <begin position="1068"/>
        <end position="1078"/>
    </location>
</feature>
<dbReference type="EnsemblMetazoa" id="ENSAATROPT007473">
    <property type="protein sequence ID" value="ENSAATROPP006696"/>
    <property type="gene ID" value="ENSAATROPG006083"/>
</dbReference>
<dbReference type="Pfam" id="PF00051">
    <property type="entry name" value="Kringle"/>
    <property type="match status" value="1"/>
</dbReference>
<dbReference type="GO" id="GO:0005524">
    <property type="term" value="F:ATP binding"/>
    <property type="evidence" value="ECO:0007669"/>
    <property type="project" value="UniProtKB-UniRule"/>
</dbReference>
<comment type="caution">
    <text evidence="11">Lacks conserved residue(s) required for the propagation of feature annotation.</text>
</comment>
<feature type="compositionally biased region" description="Basic and acidic residues" evidence="14">
    <location>
        <begin position="1140"/>
        <end position="1151"/>
    </location>
</feature>
<feature type="binding site" evidence="12">
    <location>
        <position position="640"/>
    </location>
    <ligand>
        <name>ATP</name>
        <dbReference type="ChEBI" id="CHEBI:30616"/>
    </ligand>
</feature>
<dbReference type="InterPro" id="IPR011009">
    <property type="entry name" value="Kinase-like_dom_sf"/>
</dbReference>
<dbReference type="PROSITE" id="PS00239">
    <property type="entry name" value="RECEPTOR_TYR_KIN_II"/>
    <property type="match status" value="1"/>
</dbReference>
<feature type="compositionally biased region" description="Pro residues" evidence="14">
    <location>
        <begin position="1215"/>
        <end position="1227"/>
    </location>
</feature>
<dbReference type="InterPro" id="IPR038178">
    <property type="entry name" value="Kringle_sf"/>
</dbReference>
<evidence type="ECO:0000259" key="19">
    <source>
        <dbReference type="PROSITE" id="PS50070"/>
    </source>
</evidence>
<dbReference type="SMART" id="SM00220">
    <property type="entry name" value="S_TKc"/>
    <property type="match status" value="1"/>
</dbReference>
<dbReference type="PRINTS" id="PR00018">
    <property type="entry name" value="KRINGLE"/>
</dbReference>
<feature type="domain" description="Protein kinase" evidence="17">
    <location>
        <begin position="608"/>
        <end position="872"/>
    </location>
</feature>
<evidence type="ECO:0000256" key="5">
    <source>
        <dbReference type="ARBA" id="ARBA00022741"/>
    </source>
</evidence>
<feature type="compositionally biased region" description="Polar residues" evidence="14">
    <location>
        <begin position="899"/>
        <end position="911"/>
    </location>
</feature>
<keyword evidence="21" id="KW-1185">Reference proteome</keyword>
<dbReference type="InterPro" id="IPR001245">
    <property type="entry name" value="Ser-Thr/Tyr_kinase_cat_dom"/>
</dbReference>
<dbReference type="InterPro" id="IPR036790">
    <property type="entry name" value="Frizzled_dom_sf"/>
</dbReference>
<feature type="compositionally biased region" description="Gly residues" evidence="14">
    <location>
        <begin position="182"/>
        <end position="194"/>
    </location>
</feature>
<dbReference type="PROSITE" id="PS50011">
    <property type="entry name" value="PROTEIN_KINASE_DOM"/>
    <property type="match status" value="1"/>
</dbReference>
<keyword evidence="13 15" id="KW-0812">Transmembrane</keyword>
<dbReference type="GO" id="GO:0017147">
    <property type="term" value="F:Wnt-protein binding"/>
    <property type="evidence" value="ECO:0007669"/>
    <property type="project" value="TreeGrafter"/>
</dbReference>
<evidence type="ECO:0000256" key="10">
    <source>
        <dbReference type="ARBA" id="ARBA00051243"/>
    </source>
</evidence>
<comment type="catalytic activity">
    <reaction evidence="10 13">
        <text>L-tyrosyl-[protein] + ATP = O-phospho-L-tyrosyl-[protein] + ADP + H(+)</text>
        <dbReference type="Rhea" id="RHEA:10596"/>
        <dbReference type="Rhea" id="RHEA-COMP:10136"/>
        <dbReference type="Rhea" id="RHEA-COMP:20101"/>
        <dbReference type="ChEBI" id="CHEBI:15378"/>
        <dbReference type="ChEBI" id="CHEBI:30616"/>
        <dbReference type="ChEBI" id="CHEBI:46858"/>
        <dbReference type="ChEBI" id="CHEBI:61978"/>
        <dbReference type="ChEBI" id="CHEBI:456216"/>
        <dbReference type="EC" id="2.7.10.1"/>
    </reaction>
</comment>
<dbReference type="SMART" id="SM00130">
    <property type="entry name" value="KR"/>
    <property type="match status" value="1"/>
</dbReference>
<feature type="region of interest" description="Disordered" evidence="14">
    <location>
        <begin position="178"/>
        <end position="206"/>
    </location>
</feature>
<dbReference type="InterPro" id="IPR002011">
    <property type="entry name" value="Tyr_kinase_rcpt_2_CS"/>
</dbReference>
<feature type="region of interest" description="Disordered" evidence="14">
    <location>
        <begin position="899"/>
        <end position="1111"/>
    </location>
</feature>
<feature type="region of interest" description="Disordered" evidence="14">
    <location>
        <begin position="1123"/>
        <end position="1233"/>
    </location>
</feature>
<evidence type="ECO:0000256" key="3">
    <source>
        <dbReference type="ARBA" id="ARBA00022572"/>
    </source>
</evidence>
<dbReference type="Gene3D" id="1.10.510.10">
    <property type="entry name" value="Transferase(Phosphotransferase) domain 1"/>
    <property type="match status" value="1"/>
</dbReference>
<feature type="transmembrane region" description="Helical" evidence="15">
    <location>
        <begin position="493"/>
        <end position="517"/>
    </location>
</feature>
<keyword evidence="2 13" id="KW-0597">Phosphoprotein</keyword>
<dbReference type="InterPro" id="IPR020635">
    <property type="entry name" value="Tyr_kinase_cat_dom"/>
</dbReference>
<keyword evidence="5 12" id="KW-0547">Nucleotide-binding</keyword>
<feature type="compositionally biased region" description="Basic and acidic residues" evidence="14">
    <location>
        <begin position="920"/>
        <end position="930"/>
    </location>
</feature>
<reference evidence="20" key="1">
    <citation type="submission" date="2024-04" db="UniProtKB">
        <authorList>
            <consortium name="EnsemblMetazoa"/>
        </authorList>
    </citation>
    <scope>IDENTIFICATION</scope>
    <source>
        <strain evidence="20">EBRO</strain>
    </source>
</reference>
<evidence type="ECO:0000256" key="9">
    <source>
        <dbReference type="ARBA" id="ARBA00023157"/>
    </source>
</evidence>
<dbReference type="FunFam" id="3.30.200.20:FF:000539">
    <property type="entry name" value="Tyrosine-protein kinase receptor"/>
    <property type="match status" value="1"/>
</dbReference>
<proteinExistence type="inferred from homology"/>
<dbReference type="CDD" id="cd00108">
    <property type="entry name" value="KR"/>
    <property type="match status" value="1"/>
</dbReference>
<comment type="similarity">
    <text evidence="13">Belongs to the protein kinase superfamily. Tyr protein kinase family. Insulin receptor subfamily.</text>
</comment>
<feature type="domain" description="Kringle" evidence="19">
    <location>
        <begin position="415"/>
        <end position="489"/>
    </location>
</feature>
<keyword evidence="13" id="KW-0675">Receptor</keyword>
<evidence type="ECO:0000259" key="18">
    <source>
        <dbReference type="PROSITE" id="PS50038"/>
    </source>
</evidence>
<keyword evidence="7 12" id="KW-0067">ATP-binding</keyword>
<evidence type="ECO:0000259" key="17">
    <source>
        <dbReference type="PROSITE" id="PS50011"/>
    </source>
</evidence>
<evidence type="ECO:0000256" key="4">
    <source>
        <dbReference type="ARBA" id="ARBA00022679"/>
    </source>
</evidence>
<evidence type="ECO:0000313" key="21">
    <source>
        <dbReference type="Proteomes" id="UP000075880"/>
    </source>
</evidence>
<evidence type="ECO:0000256" key="11">
    <source>
        <dbReference type="PROSITE-ProRule" id="PRU00121"/>
    </source>
</evidence>
<keyword evidence="9" id="KW-1015">Disulfide bond</keyword>
<evidence type="ECO:0000313" key="20">
    <source>
        <dbReference type="EnsemblMetazoa" id="ENSAATROPP006696"/>
    </source>
</evidence>
<evidence type="ECO:0000256" key="1">
    <source>
        <dbReference type="ARBA" id="ARBA00004479"/>
    </source>
</evidence>
<dbReference type="InterPro" id="IPR000001">
    <property type="entry name" value="Kringle"/>
</dbReference>
<dbReference type="Gene3D" id="1.10.2000.10">
    <property type="entry name" value="Frizzled cysteine-rich domain"/>
    <property type="match status" value="2"/>
</dbReference>
<dbReference type="SUPFAM" id="SSF57440">
    <property type="entry name" value="Kringle-like"/>
    <property type="match status" value="1"/>
</dbReference>
<dbReference type="Pfam" id="PF07714">
    <property type="entry name" value="PK_Tyr_Ser-Thr"/>
    <property type="match status" value="1"/>
</dbReference>
<sequence>MLKVIYILTIAGCLHTPVTFGREQQRQDGSDGLTFPPSSSSGSLRTPGSQANVRFSRRKKTEKLHQGGGPDGALLYRDEEETIEAGVCQVYTGATCEHYLRNQTVFVTPDITIEILEERLKAAYGVIRESKDMNANCRVYALPSLCYSILPLCRTPELTNHQYFANKAAAEAARRAALSSSSGGGGSGGGGGRGGKFKSHEKKNNRKQLALKTAATSSAATLPATMGTLPEYASLGSIASSTTSTVTTTDRLRVYFSGGVTPDLGGRFFDGEIVTEYAQPRYGSEHRRGRRGAPESNLASYHRYIQQPEEVSVLSYTSSAGPKKAYPPTRNTENLRRICRNDCELLENELCQKEYAIAKRHPTIGQKLPLEECDDLPLQKSVDGTILNGIGGLGSSGDQECMRLGIDLDIKPDDDCYWENGASYRGIMDRTTSSKICMRWSKLMHTMSEFPHLAGHNYCRNPPHAGPMDAPWCYVDMQKTIEYCDIPKCSERMWMYIIIGFIAVISPLFIGIAVFCCRKYRKHGVSNIQNINLPNADKNIYGNSRLNSPIEMTSLIANQSSTGAAIRNAENGGIQGLITGQQGGHQGHSSQSRNNGIARVPQYTLQDVRFVEELGEGAFGKVYKGELTQKNGEKIFVAVKALKENASAKTQADFKREIELISDLKHDNIVCILGVVLKEEPLCMLFEYMAQGDLHEFLIANSPNEGKSLSQLQFLLIAQQICDGMEYLASHHYVHRDLAARNCLVGDSLTVKISDFGLSRDIYSSDYYRVQSKSLLPVRWMPSESILYGKFTTESDVWSFGVVLWEIYSYGLQPYYGYSNQEVINMVRARQLLPCPESCPSAVYSLMVECWHEQAVRRPTFPEIGHRLKIWYQAQKRSEQNEQAGFNRKGSMLSVNTQRMSSQGNLNMATPSSSSSHHSLSRERNGDSRADPSCQQQQQPLLPPTSSQQRKHHHHHSLEREKILRTNQLQQQQLQMQQTSPATAHHPATTRQHHQHHHSLDRSNSAGHGGSHRLEDANASGSGGGCPGDQFETQSNRSFYHNASASRSNKSIHSMQEQQSQQQQQQQQHHHHSHHPHHPQQPPQPLMGGVHPQGYKNFSLPRKSIDSGHEYGLDGGGGALDVSGGLVTSSPGYPAAGGGRELKATHRPPKDPHRHHHHHHHHGSGRSRSRIDAGASSISSLPGSESPLGLGPTDSIDRQTQLIPKNSTQSLAAGNPPPMPMSMPMPVPMGRKPNHSGSILSVASNVSEQCSSGNAFQPGFSSPSPTVQSVGNGVVTGGGVGDPMASLMQTSYHEG</sequence>
<dbReference type="FunFam" id="2.40.20.10:FF:000021">
    <property type="entry name" value="Tyrosine-protein kinase receptor"/>
    <property type="match status" value="1"/>
</dbReference>
<dbReference type="PRINTS" id="PR00109">
    <property type="entry name" value="TYRKINASE"/>
</dbReference>
<feature type="compositionally biased region" description="Low complexity" evidence="14">
    <location>
        <begin position="1058"/>
        <end position="1067"/>
    </location>
</feature>
<dbReference type="Gene3D" id="3.30.200.20">
    <property type="entry name" value="Phosphorylase Kinase, domain 1"/>
    <property type="match status" value="1"/>
</dbReference>
<dbReference type="PANTHER" id="PTHR24416:SF611">
    <property type="entry name" value="TYROSINE-PROTEIN KINASE TRANSMEMBRANE RECEPTOR ROR"/>
    <property type="match status" value="1"/>
</dbReference>
<comment type="subcellular location">
    <subcellularLocation>
        <location evidence="1">Membrane</location>
        <topology evidence="1">Single-pass type I membrane protein</topology>
    </subcellularLocation>
</comment>
<dbReference type="InterPro" id="IPR017441">
    <property type="entry name" value="Protein_kinase_ATP_BS"/>
</dbReference>
<dbReference type="FunFam" id="1.10.510.10:FF:000116">
    <property type="entry name" value="inactive tyrosine-protein kinase transmembrane receptor ROR1"/>
    <property type="match status" value="1"/>
</dbReference>
<dbReference type="GO" id="GO:0007169">
    <property type="term" value="P:cell surface receptor protein tyrosine kinase signaling pathway"/>
    <property type="evidence" value="ECO:0007669"/>
    <property type="project" value="InterPro"/>
</dbReference>
<keyword evidence="8" id="KW-0829">Tyrosine-protein kinase</keyword>
<dbReference type="SMART" id="SM00219">
    <property type="entry name" value="TyrKc"/>
    <property type="match status" value="1"/>
</dbReference>
<evidence type="ECO:0000256" key="7">
    <source>
        <dbReference type="ARBA" id="ARBA00022840"/>
    </source>
</evidence>
<evidence type="ECO:0000256" key="15">
    <source>
        <dbReference type="SAM" id="Phobius"/>
    </source>
</evidence>
<feature type="signal peptide" evidence="16">
    <location>
        <begin position="1"/>
        <end position="21"/>
    </location>
</feature>
<dbReference type="InterPro" id="IPR050122">
    <property type="entry name" value="RTK"/>
</dbReference>
<dbReference type="GO" id="GO:0004714">
    <property type="term" value="F:transmembrane receptor protein tyrosine kinase activity"/>
    <property type="evidence" value="ECO:0007669"/>
    <property type="project" value="UniProtKB-EC"/>
</dbReference>
<dbReference type="PROSITE" id="PS50070">
    <property type="entry name" value="KRINGLE_2"/>
    <property type="match status" value="1"/>
</dbReference>
<keyword evidence="6" id="KW-0418">Kinase</keyword>
<protein>
    <recommendedName>
        <fullName evidence="13">Tyrosine-protein kinase receptor</fullName>
        <ecNumber evidence="13">2.7.10.1</ecNumber>
    </recommendedName>
</protein>
<feature type="compositionally biased region" description="Polar residues" evidence="14">
    <location>
        <begin position="1198"/>
        <end position="1212"/>
    </location>
</feature>
<evidence type="ECO:0000256" key="13">
    <source>
        <dbReference type="RuleBase" id="RU000312"/>
    </source>
</evidence>
<feature type="compositionally biased region" description="Basic residues" evidence="14">
    <location>
        <begin position="195"/>
        <end position="206"/>
    </location>
</feature>
<name>A0AAG5D6D7_ANOAO</name>
<feature type="compositionally biased region" description="Low complexity" evidence="14">
    <location>
        <begin position="1176"/>
        <end position="1192"/>
    </location>
</feature>
<dbReference type="Proteomes" id="UP000075880">
    <property type="component" value="Unassembled WGS sequence"/>
</dbReference>
<feature type="compositionally biased region" description="Low complexity" evidence="14">
    <location>
        <begin position="32"/>
        <end position="49"/>
    </location>
</feature>